<organism evidence="2 3">
    <name type="scientific">Dreissena polymorpha</name>
    <name type="common">Zebra mussel</name>
    <name type="synonym">Mytilus polymorpha</name>
    <dbReference type="NCBI Taxonomy" id="45954"/>
    <lineage>
        <taxon>Eukaryota</taxon>
        <taxon>Metazoa</taxon>
        <taxon>Spiralia</taxon>
        <taxon>Lophotrochozoa</taxon>
        <taxon>Mollusca</taxon>
        <taxon>Bivalvia</taxon>
        <taxon>Autobranchia</taxon>
        <taxon>Heteroconchia</taxon>
        <taxon>Euheterodonta</taxon>
        <taxon>Imparidentia</taxon>
        <taxon>Neoheterodontei</taxon>
        <taxon>Myida</taxon>
        <taxon>Dreissenoidea</taxon>
        <taxon>Dreissenidae</taxon>
        <taxon>Dreissena</taxon>
    </lineage>
</organism>
<dbReference type="AlphaFoldDB" id="A0A9D4FSU8"/>
<dbReference type="Gene3D" id="1.10.443.10">
    <property type="entry name" value="Intergrase catalytic core"/>
    <property type="match status" value="1"/>
</dbReference>
<proteinExistence type="predicted"/>
<gene>
    <name evidence="2" type="ORF">DPMN_155577</name>
</gene>
<name>A0A9D4FSU8_DREPO</name>
<dbReference type="Proteomes" id="UP000828390">
    <property type="component" value="Unassembled WGS sequence"/>
</dbReference>
<reference evidence="2" key="2">
    <citation type="submission" date="2020-11" db="EMBL/GenBank/DDBJ databases">
        <authorList>
            <person name="McCartney M.A."/>
            <person name="Auch B."/>
            <person name="Kono T."/>
            <person name="Mallez S."/>
            <person name="Becker A."/>
            <person name="Gohl D.M."/>
            <person name="Silverstein K.A.T."/>
            <person name="Koren S."/>
            <person name="Bechman K.B."/>
            <person name="Herman A."/>
            <person name="Abrahante J.E."/>
            <person name="Garbe J."/>
        </authorList>
    </citation>
    <scope>NUCLEOTIDE SEQUENCE</scope>
    <source>
        <strain evidence="2">Duluth1</strain>
        <tissue evidence="2">Whole animal</tissue>
    </source>
</reference>
<keyword evidence="3" id="KW-1185">Reference proteome</keyword>
<evidence type="ECO:0000313" key="3">
    <source>
        <dbReference type="Proteomes" id="UP000828390"/>
    </source>
</evidence>
<dbReference type="InterPro" id="IPR011010">
    <property type="entry name" value="DNA_brk_join_enz"/>
</dbReference>
<dbReference type="InterPro" id="IPR013762">
    <property type="entry name" value="Integrase-like_cat_sf"/>
</dbReference>
<keyword evidence="1" id="KW-0233">DNA recombination</keyword>
<dbReference type="EMBL" id="JAIWYP010000007">
    <property type="protein sequence ID" value="KAH3801915.1"/>
    <property type="molecule type" value="Genomic_DNA"/>
</dbReference>
<comment type="caution">
    <text evidence="2">The sequence shown here is derived from an EMBL/GenBank/DDBJ whole genome shotgun (WGS) entry which is preliminary data.</text>
</comment>
<dbReference type="GO" id="GO:0015074">
    <property type="term" value="P:DNA integration"/>
    <property type="evidence" value="ECO:0007669"/>
    <property type="project" value="InterPro"/>
</dbReference>
<evidence type="ECO:0000313" key="2">
    <source>
        <dbReference type="EMBL" id="KAH3801915.1"/>
    </source>
</evidence>
<dbReference type="GO" id="GO:0003677">
    <property type="term" value="F:DNA binding"/>
    <property type="evidence" value="ECO:0007669"/>
    <property type="project" value="InterPro"/>
</dbReference>
<reference evidence="2" key="1">
    <citation type="journal article" date="2019" name="bioRxiv">
        <title>The Genome of the Zebra Mussel, Dreissena polymorpha: A Resource for Invasive Species Research.</title>
        <authorList>
            <person name="McCartney M.A."/>
            <person name="Auch B."/>
            <person name="Kono T."/>
            <person name="Mallez S."/>
            <person name="Zhang Y."/>
            <person name="Obille A."/>
            <person name="Becker A."/>
            <person name="Abrahante J.E."/>
            <person name="Garbe J."/>
            <person name="Badalamenti J.P."/>
            <person name="Herman A."/>
            <person name="Mangelson H."/>
            <person name="Liachko I."/>
            <person name="Sullivan S."/>
            <person name="Sone E.D."/>
            <person name="Koren S."/>
            <person name="Silverstein K.A.T."/>
            <person name="Beckman K.B."/>
            <person name="Gohl D.M."/>
        </authorList>
    </citation>
    <scope>NUCLEOTIDE SEQUENCE</scope>
    <source>
        <strain evidence="2">Duluth1</strain>
        <tissue evidence="2">Whole animal</tissue>
    </source>
</reference>
<sequence>MRPSDFSSSKHPFYLAIRTNDTVSQWFLRQQFGVNKLGQMLKAMAKDAGFPKHNRITNHLVRKFLVQKLRNANIPPTETMVITGHKNVQSITNYSNISVEQQQKCSNTLSQSSNNTAASSCSPSCTETMAEMQPRQPLSTVEQVVLDVRPTQSLHLQMSFSSSNNFASQFFGATFHIQNVNVYN</sequence>
<dbReference type="SUPFAM" id="SSF56349">
    <property type="entry name" value="DNA breaking-rejoining enzymes"/>
    <property type="match status" value="1"/>
</dbReference>
<evidence type="ECO:0008006" key="4">
    <source>
        <dbReference type="Google" id="ProtNLM"/>
    </source>
</evidence>
<evidence type="ECO:0000256" key="1">
    <source>
        <dbReference type="ARBA" id="ARBA00023172"/>
    </source>
</evidence>
<accession>A0A9D4FSU8</accession>
<protein>
    <recommendedName>
        <fullName evidence="4">Tyr recombinase domain-containing protein</fullName>
    </recommendedName>
</protein>
<dbReference type="GO" id="GO:0006310">
    <property type="term" value="P:DNA recombination"/>
    <property type="evidence" value="ECO:0007669"/>
    <property type="project" value="UniProtKB-KW"/>
</dbReference>